<evidence type="ECO:0000256" key="2">
    <source>
        <dbReference type="ARBA" id="ARBA00022679"/>
    </source>
</evidence>
<dbReference type="PANTHER" id="PTHR21337:SF0">
    <property type="entry name" value="PHOSPHO-2-DEHYDRO-3-DEOXYHEPTONATE ALDOLASE"/>
    <property type="match status" value="1"/>
</dbReference>
<proteinExistence type="inferred from homology"/>
<evidence type="ECO:0000313" key="4">
    <source>
        <dbReference type="EMBL" id="WFM82722.1"/>
    </source>
</evidence>
<comment type="pathway">
    <text evidence="3">Metabolic intermediate biosynthesis; chorismate biosynthesis; chorismate from D-erythrose 4-phosphate and phosphoenolpyruvate: step 1/7.</text>
</comment>
<dbReference type="PANTHER" id="PTHR21337">
    <property type="entry name" value="PHOSPHO-2-DEHYDRO-3-DEOXYHEPTONATE ALDOLASE 1, 2"/>
    <property type="match status" value="1"/>
</dbReference>
<keyword evidence="2 3" id="KW-0808">Transferase</keyword>
<accession>A0ABY8FWI6</accession>
<protein>
    <recommendedName>
        <fullName evidence="3">Phospho-2-dehydro-3-deoxyheptonate aldolase</fullName>
        <ecNumber evidence="3">2.5.1.54</ecNumber>
    </recommendedName>
</protein>
<comment type="similarity">
    <text evidence="1 3">Belongs to the class-II DAHP synthase family.</text>
</comment>
<dbReference type="Proteomes" id="UP001215216">
    <property type="component" value="Chromosome"/>
</dbReference>
<dbReference type="EMBL" id="CP121208">
    <property type="protein sequence ID" value="WFM82722.1"/>
    <property type="molecule type" value="Genomic_DNA"/>
</dbReference>
<evidence type="ECO:0000256" key="1">
    <source>
        <dbReference type="ARBA" id="ARBA00008911"/>
    </source>
</evidence>
<dbReference type="NCBIfam" id="TIGR01358">
    <property type="entry name" value="DAHP_synth_II"/>
    <property type="match status" value="1"/>
</dbReference>
<gene>
    <name evidence="4" type="ORF">P7079_04760</name>
</gene>
<dbReference type="SUPFAM" id="SSF51569">
    <property type="entry name" value="Aldolase"/>
    <property type="match status" value="1"/>
</dbReference>
<sequence>MNQPRSSWKVKEALYQPVYHDPDRLEAVLAHIRTLPPLVFAPEADTLMEKLAAAGEGKAFILQGGDCAESFATSGEEAIRGKVRTILQMALVLTYSASVPVVKIGRIAGQYAKPRTHMTQVLDGVALPSYFGDAVNGHEFTPESRTPDPDRLLTMYSRSAASLNLIRALVGGGYADLNLIHEWNSGFARNQAYERYDSMAQEIDRALRFIAATGEHGKQLHTVDFYSSHEALLLGYEDALTRVDTRSGLTYDTSAHFLWIGERTRDPQGAHVEMLSQVANPIGVKIGPSATSDDLRRLIDRLNPQGIPGRLTFITRMGASNVRQLLPQLVNAVKKDGRPITWVCDPMHGNTFMASGYKTRRMSDVMDEIQGFFDVHRATGTVPAGVHIELTGDDVTEVLGGANEVVESQLGQHYETLVDPRLNHEQALELAFMVSQILTQR</sequence>
<dbReference type="Pfam" id="PF01474">
    <property type="entry name" value="DAHP_synth_2"/>
    <property type="match status" value="1"/>
</dbReference>
<keyword evidence="5" id="KW-1185">Reference proteome</keyword>
<dbReference type="Gene3D" id="3.20.20.70">
    <property type="entry name" value="Aldolase class I"/>
    <property type="match status" value="1"/>
</dbReference>
<dbReference type="InterPro" id="IPR013785">
    <property type="entry name" value="Aldolase_TIM"/>
</dbReference>
<evidence type="ECO:0000256" key="3">
    <source>
        <dbReference type="RuleBase" id="RU363071"/>
    </source>
</evidence>
<evidence type="ECO:0000313" key="5">
    <source>
        <dbReference type="Proteomes" id="UP001215216"/>
    </source>
</evidence>
<name>A0ABY8FWI6_9ACTO</name>
<dbReference type="InterPro" id="IPR002480">
    <property type="entry name" value="DAHP_synth_2"/>
</dbReference>
<comment type="catalytic activity">
    <reaction evidence="3">
        <text>D-erythrose 4-phosphate + phosphoenolpyruvate + H2O = 7-phospho-2-dehydro-3-deoxy-D-arabino-heptonate + phosphate</text>
        <dbReference type="Rhea" id="RHEA:14717"/>
        <dbReference type="ChEBI" id="CHEBI:15377"/>
        <dbReference type="ChEBI" id="CHEBI:16897"/>
        <dbReference type="ChEBI" id="CHEBI:43474"/>
        <dbReference type="ChEBI" id="CHEBI:58394"/>
        <dbReference type="ChEBI" id="CHEBI:58702"/>
        <dbReference type="EC" id="2.5.1.54"/>
    </reaction>
</comment>
<dbReference type="EC" id="2.5.1.54" evidence="3"/>
<keyword evidence="3" id="KW-0057">Aromatic amino acid biosynthesis</keyword>
<keyword evidence="3" id="KW-0028">Amino-acid biosynthesis</keyword>
<dbReference type="GO" id="GO:0003849">
    <property type="term" value="F:3-deoxy-7-phosphoheptulonate synthase activity"/>
    <property type="evidence" value="ECO:0007669"/>
    <property type="project" value="UniProtKB-EC"/>
</dbReference>
<organism evidence="4 5">
    <name type="scientific">Arcanobacterium canis</name>
    <dbReference type="NCBI Taxonomy" id="999183"/>
    <lineage>
        <taxon>Bacteria</taxon>
        <taxon>Bacillati</taxon>
        <taxon>Actinomycetota</taxon>
        <taxon>Actinomycetes</taxon>
        <taxon>Actinomycetales</taxon>
        <taxon>Actinomycetaceae</taxon>
        <taxon>Arcanobacterium</taxon>
    </lineage>
</organism>
<reference evidence="4 5" key="1">
    <citation type="submission" date="2023-03" db="EMBL/GenBank/DDBJ databases">
        <title>Complete genome of Arcanobacterium canis strain DSM 25104 isolated in 2010 from a canine otitis externa in Germany.</title>
        <authorList>
            <person name="Borowiak M."/>
            <person name="Kreitlow A."/>
            <person name="Malorny B."/>
            <person name="Laemmler C."/>
            <person name="Prenger-Berninghoff E."/>
            <person name="Ploetz M."/>
            <person name="Abdulmawjood A."/>
        </authorList>
    </citation>
    <scope>NUCLEOTIDE SEQUENCE [LARGE SCALE GENOMIC DNA]</scope>
    <source>
        <strain evidence="4 5">DSM 25104</strain>
    </source>
</reference>